<accession>A0AC35UBP1</accession>
<evidence type="ECO:0000313" key="1">
    <source>
        <dbReference type="Proteomes" id="UP000095286"/>
    </source>
</evidence>
<proteinExistence type="predicted"/>
<protein>
    <submittedName>
        <fullName evidence="2">Diphosphomevalonate decarboxylase</fullName>
    </submittedName>
</protein>
<name>A0AC35UBP1_9BILA</name>
<reference evidence="2" key="1">
    <citation type="submission" date="2016-11" db="UniProtKB">
        <authorList>
            <consortium name="WormBaseParasite"/>
        </authorList>
    </citation>
    <scope>IDENTIFICATION</scope>
    <source>
        <strain evidence="2">KR3021</strain>
    </source>
</reference>
<dbReference type="Proteomes" id="UP000095286">
    <property type="component" value="Unplaced"/>
</dbReference>
<dbReference type="WBParaSite" id="RSKR_0000959800.1">
    <property type="protein sequence ID" value="RSKR_0000959800.1"/>
    <property type="gene ID" value="RSKR_0000959800"/>
</dbReference>
<evidence type="ECO:0000313" key="2">
    <source>
        <dbReference type="WBParaSite" id="RSKR_0000959800.1"/>
    </source>
</evidence>
<sequence length="335" mass="37133">MEGFDGKSVTVKVPINIAMIKYWGKRNTDLMLALNDSISLTINDLYAETKITASQKFSKNSVKINDTDYKVTDASRFKKVLDQAISILKERSPNTDVDLKFKIESQTNFPVAAGLASSAAGFGAIAFALAKLFNFSSEQLTFLARLGSGSAIRSVLPGLVKWDGTVQSNCESLFGEHYWNELRAIIVVVHDKEKDISSTVGMQTTVETSDLYQHRINVCVPKHVNELTRAFKNKNFTLLAKTIMKDSNQFHAVCLDTTPPLKYMNDISWQLISLANKFNADEVKVGYTFDAGPNCCYYIQEKDAAAFLEILDSNGFTQKSGTVIYSKIGKGPEVI</sequence>
<organism evidence="1 2">
    <name type="scientific">Rhabditophanes sp. KR3021</name>
    <dbReference type="NCBI Taxonomy" id="114890"/>
    <lineage>
        <taxon>Eukaryota</taxon>
        <taxon>Metazoa</taxon>
        <taxon>Ecdysozoa</taxon>
        <taxon>Nematoda</taxon>
        <taxon>Chromadorea</taxon>
        <taxon>Rhabditida</taxon>
        <taxon>Tylenchina</taxon>
        <taxon>Panagrolaimomorpha</taxon>
        <taxon>Strongyloidoidea</taxon>
        <taxon>Alloionematidae</taxon>
        <taxon>Rhabditophanes</taxon>
    </lineage>
</organism>